<evidence type="ECO:0000313" key="1">
    <source>
        <dbReference type="EMBL" id="RIO45622.1"/>
    </source>
</evidence>
<evidence type="ECO:0000313" key="2">
    <source>
        <dbReference type="Proteomes" id="UP000285625"/>
    </source>
</evidence>
<comment type="caution">
    <text evidence="1">The sequence shown here is derived from an EMBL/GenBank/DDBJ whole genome shotgun (WGS) entry which is preliminary data.</text>
</comment>
<name>A0A418JIR9_STAHY</name>
<reference evidence="1 2" key="1">
    <citation type="journal article" date="2016" name="Front. Microbiol.">
        <title>Comprehensive Phylogenetic Analysis of Bovine Non-aureus Staphylococci Species Based on Whole-Genome Sequencing.</title>
        <authorList>
            <person name="Naushad S."/>
            <person name="Barkema H.W."/>
            <person name="Luby C."/>
            <person name="Condas L.A."/>
            <person name="Nobrega D.B."/>
            <person name="Carson D.A."/>
            <person name="De Buck J."/>
        </authorList>
    </citation>
    <scope>NUCLEOTIDE SEQUENCE [LARGE SCALE GENOMIC DNA]</scope>
    <source>
        <strain evidence="1 2">SNUC 5959</strain>
    </source>
</reference>
<dbReference type="EMBL" id="QXVO01000018">
    <property type="protein sequence ID" value="RIO45622.1"/>
    <property type="molecule type" value="Genomic_DNA"/>
</dbReference>
<proteinExistence type="predicted"/>
<protein>
    <submittedName>
        <fullName evidence="1">Uncharacterized protein</fullName>
    </submittedName>
</protein>
<dbReference type="RefSeq" id="WP_119635475.1">
    <property type="nucleotide sequence ID" value="NZ_JAHCNS010000013.1"/>
</dbReference>
<dbReference type="AlphaFoldDB" id="A0A418JIR9"/>
<sequence>MKNYFKKITVGIITTTLITTSFSDISNAFETKTTNAIQKENENNTTVFEGRFPTISELKNAKGDVVVLPSKNETQNANMLRQSNSPISNAKRYTKLIASIL</sequence>
<gene>
    <name evidence="1" type="ORF">BUZ57_07050</name>
</gene>
<organism evidence="1 2">
    <name type="scientific">Staphylococcus hyicus</name>
    <dbReference type="NCBI Taxonomy" id="1284"/>
    <lineage>
        <taxon>Bacteria</taxon>
        <taxon>Bacillati</taxon>
        <taxon>Bacillota</taxon>
        <taxon>Bacilli</taxon>
        <taxon>Bacillales</taxon>
        <taxon>Staphylococcaceae</taxon>
        <taxon>Staphylococcus</taxon>
    </lineage>
</organism>
<dbReference type="Proteomes" id="UP000285625">
    <property type="component" value="Unassembled WGS sequence"/>
</dbReference>
<accession>A0A418JIR9</accession>